<feature type="compositionally biased region" description="Basic and acidic residues" evidence="1">
    <location>
        <begin position="253"/>
        <end position="288"/>
    </location>
</feature>
<dbReference type="InterPro" id="IPR000210">
    <property type="entry name" value="BTB/POZ_dom"/>
</dbReference>
<dbReference type="Proteomes" id="UP001146793">
    <property type="component" value="Unassembled WGS sequence"/>
</dbReference>
<dbReference type="PANTHER" id="PTHR46965">
    <property type="entry name" value="BTB/POZ DOMAIN-CONTAINING PROTEIN 19"/>
    <property type="match status" value="1"/>
</dbReference>
<organism evidence="3 4">
    <name type="scientific">Anaeramoeba flamelloides</name>
    <dbReference type="NCBI Taxonomy" id="1746091"/>
    <lineage>
        <taxon>Eukaryota</taxon>
        <taxon>Metamonada</taxon>
        <taxon>Anaeramoebidae</taxon>
        <taxon>Anaeramoeba</taxon>
    </lineage>
</organism>
<dbReference type="PANTHER" id="PTHR46965:SF1">
    <property type="entry name" value="BTB_POZ DOMAIN-CONTAINING PROTEIN 19"/>
    <property type="match status" value="1"/>
</dbReference>
<feature type="region of interest" description="Disordered" evidence="1">
    <location>
        <begin position="204"/>
        <end position="327"/>
    </location>
</feature>
<protein>
    <submittedName>
        <fullName evidence="3">Btb/poz domain-containing protein</fullName>
    </submittedName>
</protein>
<proteinExistence type="predicted"/>
<dbReference type="Pfam" id="PF00651">
    <property type="entry name" value="BTB"/>
    <property type="match status" value="1"/>
</dbReference>
<dbReference type="PROSITE" id="PS50097">
    <property type="entry name" value="BTB"/>
    <property type="match status" value="1"/>
</dbReference>
<dbReference type="AlphaFoldDB" id="A0AAV7YQU6"/>
<comment type="caution">
    <text evidence="3">The sequence shown here is derived from an EMBL/GenBank/DDBJ whole genome shotgun (WGS) entry which is preliminary data.</text>
</comment>
<reference evidence="3" key="1">
    <citation type="submission" date="2022-08" db="EMBL/GenBank/DDBJ databases">
        <title>Novel sulphate-reducing endosymbionts in the free-living metamonad Anaeramoeba.</title>
        <authorList>
            <person name="Jerlstrom-Hultqvist J."/>
            <person name="Cepicka I."/>
            <person name="Gallot-Lavallee L."/>
            <person name="Salas-Leiva D."/>
            <person name="Curtis B.A."/>
            <person name="Zahonova K."/>
            <person name="Pipaliya S."/>
            <person name="Dacks J."/>
            <person name="Roger A.J."/>
        </authorList>
    </citation>
    <scope>NUCLEOTIDE SEQUENCE</scope>
    <source>
        <strain evidence="3">Busselton2</strain>
    </source>
</reference>
<gene>
    <name evidence="3" type="ORF">M0812_23053</name>
</gene>
<dbReference type="InterPro" id="IPR011333">
    <property type="entry name" value="SKP1/BTB/POZ_sf"/>
</dbReference>
<feature type="compositionally biased region" description="Basic residues" evidence="1">
    <location>
        <begin position="301"/>
        <end position="323"/>
    </location>
</feature>
<dbReference type="SUPFAM" id="SSF54695">
    <property type="entry name" value="POZ domain"/>
    <property type="match status" value="1"/>
</dbReference>
<feature type="domain" description="BTB" evidence="2">
    <location>
        <begin position="20"/>
        <end position="92"/>
    </location>
</feature>
<evidence type="ECO:0000313" key="4">
    <source>
        <dbReference type="Proteomes" id="UP001146793"/>
    </source>
</evidence>
<dbReference type="Gene3D" id="1.25.40.420">
    <property type="match status" value="1"/>
</dbReference>
<dbReference type="EMBL" id="JANTQA010000051">
    <property type="protein sequence ID" value="KAJ3430053.1"/>
    <property type="molecule type" value="Genomic_DNA"/>
</dbReference>
<feature type="compositionally biased region" description="Basic and acidic residues" evidence="1">
    <location>
        <begin position="217"/>
        <end position="242"/>
    </location>
</feature>
<evidence type="ECO:0000313" key="3">
    <source>
        <dbReference type="EMBL" id="KAJ3430053.1"/>
    </source>
</evidence>
<sequence>MEFESKKHLLSTIINEPELADVKFVVGEKEKEIYAHKVILAASSSLYRKMFFPKNWRSLPRSLTELFVPTIEPFIFRTVLNYIYTQKVDLTSKNVVSVLSTSEQLQIYGLKEMCKRYLVENLTLANCLSTLEQAKQLNDPEVQKEALAFFEENSDELLRIKGIFNFLKESTIELVLKNSNLMIPEIELFRRIRERGKWLSQHDPNDKKIFLKNNPTHKHDTRKDCTKEENYKRKENGKEKQKQKQNQKQIAQEQRREQQQKQRKEKEKERGLGKEGGKGKGKGKDLKIKNRNSSEQNMKEKNRKKIRVSKQAYGKKKKKKSCKVAKSTLDQKDSVRVDPKKVADKVKNLLPLLKLEYVGLEGLREIGRSNLISLETIIKRTSKICKKLSSIRGKEFEKYRRNKKSLKVLLLASHSSMKRINQVIESIKSKGIRKVEFINVHDRTPTFQEIKNFDSIFVFSYNNFQDSVVIGDLLAKFVESGKGVVICSVNSLILGYKNEIKGRILDFLPIGKGKAIVNKRSKIGKIFYPNHPIMKNVKSFDGGICSFHIQSNLTKSTNDDELLLVIANYDDGNALITLRQKKPWFGVLVVLNFLPISDKKGEDFFLPSTDGDKIIANSVKFVSYY</sequence>
<dbReference type="InterPro" id="IPR042846">
    <property type="entry name" value="BTBD19"/>
</dbReference>
<evidence type="ECO:0000259" key="2">
    <source>
        <dbReference type="PROSITE" id="PS50097"/>
    </source>
</evidence>
<dbReference type="SUPFAM" id="SSF52317">
    <property type="entry name" value="Class I glutamine amidotransferase-like"/>
    <property type="match status" value="1"/>
</dbReference>
<dbReference type="InterPro" id="IPR029062">
    <property type="entry name" value="Class_I_gatase-like"/>
</dbReference>
<dbReference type="SMART" id="SM00225">
    <property type="entry name" value="BTB"/>
    <property type="match status" value="1"/>
</dbReference>
<evidence type="ECO:0000256" key="1">
    <source>
        <dbReference type="SAM" id="MobiDB-lite"/>
    </source>
</evidence>
<dbReference type="Gene3D" id="3.30.710.10">
    <property type="entry name" value="Potassium Channel Kv1.1, Chain A"/>
    <property type="match status" value="1"/>
</dbReference>
<name>A0AAV7YQU6_9EUKA</name>
<accession>A0AAV7YQU6</accession>